<dbReference type="EMBL" id="CAJNIZ010000492">
    <property type="protein sequence ID" value="CAE7163296.1"/>
    <property type="molecule type" value="Genomic_DNA"/>
</dbReference>
<name>A0A812INI8_SYMPI</name>
<comment type="caution">
    <text evidence="9">The sequence shown here is derived from an EMBL/GenBank/DDBJ whole genome shotgun (WGS) entry which is preliminary data.</text>
</comment>
<dbReference type="GO" id="GO:0035556">
    <property type="term" value="P:intracellular signal transduction"/>
    <property type="evidence" value="ECO:0007669"/>
    <property type="project" value="TreeGrafter"/>
</dbReference>
<dbReference type="PROSITE" id="PS00108">
    <property type="entry name" value="PROTEIN_KINASE_ST"/>
    <property type="match status" value="1"/>
</dbReference>
<protein>
    <submittedName>
        <fullName evidence="9">TOUSLED protein</fullName>
    </submittedName>
</protein>
<dbReference type="GO" id="GO:0005524">
    <property type="term" value="F:ATP binding"/>
    <property type="evidence" value="ECO:0007669"/>
    <property type="project" value="UniProtKB-UniRule"/>
</dbReference>
<dbReference type="Proteomes" id="UP000649617">
    <property type="component" value="Unassembled WGS sequence"/>
</dbReference>
<dbReference type="OrthoDB" id="346907at2759"/>
<evidence type="ECO:0000256" key="4">
    <source>
        <dbReference type="ARBA" id="ARBA00022777"/>
    </source>
</evidence>
<evidence type="ECO:0000313" key="10">
    <source>
        <dbReference type="Proteomes" id="UP000649617"/>
    </source>
</evidence>
<dbReference type="PANTHER" id="PTHR22974:SF23">
    <property type="entry name" value="TOUSLED-LIKE KINASE, ISOFORM G"/>
    <property type="match status" value="1"/>
</dbReference>
<proteinExistence type="inferred from homology"/>
<dbReference type="AlphaFoldDB" id="A0A812INI8"/>
<organism evidence="9 10">
    <name type="scientific">Symbiodinium pilosum</name>
    <name type="common">Dinoflagellate</name>
    <dbReference type="NCBI Taxonomy" id="2952"/>
    <lineage>
        <taxon>Eukaryota</taxon>
        <taxon>Sar</taxon>
        <taxon>Alveolata</taxon>
        <taxon>Dinophyceae</taxon>
        <taxon>Suessiales</taxon>
        <taxon>Symbiodiniaceae</taxon>
        <taxon>Symbiodinium</taxon>
    </lineage>
</organism>
<evidence type="ECO:0000256" key="3">
    <source>
        <dbReference type="ARBA" id="ARBA00022741"/>
    </source>
</evidence>
<dbReference type="GO" id="GO:0007059">
    <property type="term" value="P:chromosome segregation"/>
    <property type="evidence" value="ECO:0007669"/>
    <property type="project" value="TreeGrafter"/>
</dbReference>
<dbReference type="PANTHER" id="PTHR22974">
    <property type="entry name" value="MIXED LINEAGE PROTEIN KINASE"/>
    <property type="match status" value="1"/>
</dbReference>
<dbReference type="InterPro" id="IPR011009">
    <property type="entry name" value="Kinase-like_dom_sf"/>
</dbReference>
<dbReference type="Gene3D" id="1.10.510.10">
    <property type="entry name" value="Transferase(Phosphotransferase) domain 1"/>
    <property type="match status" value="1"/>
</dbReference>
<feature type="binding site" evidence="6">
    <location>
        <position position="25"/>
    </location>
    <ligand>
        <name>ATP</name>
        <dbReference type="ChEBI" id="CHEBI:30616"/>
    </ligand>
</feature>
<reference evidence="9" key="1">
    <citation type="submission" date="2021-02" db="EMBL/GenBank/DDBJ databases">
        <authorList>
            <person name="Dougan E. K."/>
            <person name="Rhodes N."/>
            <person name="Thang M."/>
            <person name="Chan C."/>
        </authorList>
    </citation>
    <scope>NUCLEOTIDE SEQUENCE</scope>
</reference>
<keyword evidence="10" id="KW-1185">Reference proteome</keyword>
<dbReference type="InterPro" id="IPR017441">
    <property type="entry name" value="Protein_kinase_ATP_BS"/>
</dbReference>
<evidence type="ECO:0000259" key="8">
    <source>
        <dbReference type="PROSITE" id="PS50011"/>
    </source>
</evidence>
<evidence type="ECO:0000256" key="6">
    <source>
        <dbReference type="PROSITE-ProRule" id="PRU10141"/>
    </source>
</evidence>
<dbReference type="Pfam" id="PF00069">
    <property type="entry name" value="Pkinase"/>
    <property type="match status" value="1"/>
</dbReference>
<dbReference type="SUPFAM" id="SSF56112">
    <property type="entry name" value="Protein kinase-like (PK-like)"/>
    <property type="match status" value="1"/>
</dbReference>
<sequence length="174" mass="19611">MIGKGGFSDIYKAFDLELMCFCAIKLNEIETKMSDSMRADMVRWAVRETDIQKTLQHPRIVQMRECFPLDSHVFVLVLELCEGETLDTRLKANGPLPEKEAKAIVVQILSGLRYLNICGRKIIHYDIKPSNVFYHAGQVKIGDFGLSKMADTSPEGIIELSTRGAGTSWYLPPE</sequence>
<keyword evidence="3 6" id="KW-0547">Nucleotide-binding</keyword>
<accession>A0A812INI8</accession>
<evidence type="ECO:0000256" key="7">
    <source>
        <dbReference type="RuleBase" id="RU000304"/>
    </source>
</evidence>
<evidence type="ECO:0000256" key="5">
    <source>
        <dbReference type="ARBA" id="ARBA00022840"/>
    </source>
</evidence>
<dbReference type="GO" id="GO:0004674">
    <property type="term" value="F:protein serine/threonine kinase activity"/>
    <property type="evidence" value="ECO:0007669"/>
    <property type="project" value="UniProtKB-KW"/>
</dbReference>
<dbReference type="InterPro" id="IPR008271">
    <property type="entry name" value="Ser/Thr_kinase_AS"/>
</dbReference>
<gene>
    <name evidence="9" type="primary">TOUSLED</name>
    <name evidence="9" type="ORF">SPIL2461_LOCUS590</name>
</gene>
<dbReference type="InterPro" id="IPR000719">
    <property type="entry name" value="Prot_kinase_dom"/>
</dbReference>
<keyword evidence="5 6" id="KW-0067">ATP-binding</keyword>
<dbReference type="SMART" id="SM00220">
    <property type="entry name" value="S_TKc"/>
    <property type="match status" value="1"/>
</dbReference>
<comment type="similarity">
    <text evidence="7">Belongs to the protein kinase superfamily.</text>
</comment>
<evidence type="ECO:0000313" key="9">
    <source>
        <dbReference type="EMBL" id="CAE7163296.1"/>
    </source>
</evidence>
<feature type="non-terminal residue" evidence="9">
    <location>
        <position position="1"/>
    </location>
</feature>
<feature type="domain" description="Protein kinase" evidence="8">
    <location>
        <begin position="1"/>
        <end position="174"/>
    </location>
</feature>
<evidence type="ECO:0000256" key="1">
    <source>
        <dbReference type="ARBA" id="ARBA00022527"/>
    </source>
</evidence>
<keyword evidence="4" id="KW-0418">Kinase</keyword>
<keyword evidence="2" id="KW-0808">Transferase</keyword>
<dbReference type="PROSITE" id="PS50011">
    <property type="entry name" value="PROTEIN_KINASE_DOM"/>
    <property type="match status" value="1"/>
</dbReference>
<evidence type="ECO:0000256" key="2">
    <source>
        <dbReference type="ARBA" id="ARBA00022679"/>
    </source>
</evidence>
<dbReference type="PROSITE" id="PS00107">
    <property type="entry name" value="PROTEIN_KINASE_ATP"/>
    <property type="match status" value="1"/>
</dbReference>
<dbReference type="GO" id="GO:0005634">
    <property type="term" value="C:nucleus"/>
    <property type="evidence" value="ECO:0007669"/>
    <property type="project" value="TreeGrafter"/>
</dbReference>
<keyword evidence="1 7" id="KW-0723">Serine/threonine-protein kinase</keyword>